<evidence type="ECO:0000313" key="2">
    <source>
        <dbReference type="EMBL" id="EHL12457.1"/>
    </source>
</evidence>
<protein>
    <recommendedName>
        <fullName evidence="1">YprB ribonuclease H-like domain-containing protein</fullName>
    </recommendedName>
</protein>
<dbReference type="PANTHER" id="PTHR38462:SF1">
    <property type="entry name" value="YPRB RIBONUCLEASE H-LIKE DOMAIN-CONTAINING PROTEIN"/>
    <property type="match status" value="1"/>
</dbReference>
<feature type="domain" description="YprB ribonuclease H-like" evidence="1">
    <location>
        <begin position="36"/>
        <end position="200"/>
    </location>
</feature>
<dbReference type="SUPFAM" id="SSF53098">
    <property type="entry name" value="Ribonuclease H-like"/>
    <property type="match status" value="1"/>
</dbReference>
<dbReference type="STRING" id="796943.HMPREF9625_00494"/>
<dbReference type="PATRIC" id="fig|796943.3.peg.891"/>
<dbReference type="AlphaFoldDB" id="G9WMB1"/>
<comment type="caution">
    <text evidence="2">The sequence shown here is derived from an EMBL/GenBank/DDBJ whole genome shotgun (WGS) entry which is preliminary data.</text>
</comment>
<proteinExistence type="predicted"/>
<gene>
    <name evidence="2" type="ORF">HMPREF9625_00494</name>
</gene>
<reference evidence="2" key="2">
    <citation type="submission" date="2013-03" db="EMBL/GenBank/DDBJ databases">
        <title>The Genome Sequence of Oribacterium sp. ACB1.</title>
        <authorList>
            <consortium name="The Broad Institute Genomics Platform"/>
            <consortium name="The Broad Institute Genome Sequencing Center for Infectious Disease"/>
            <person name="Earl A."/>
            <person name="Ward D."/>
            <person name="Feldgarden M."/>
            <person name="Gevers D."/>
            <person name="Sizova M."/>
            <person name="Hazen A."/>
            <person name="Epstein S."/>
            <person name="Walker B."/>
            <person name="Young S."/>
            <person name="Zeng Q."/>
            <person name="Gargeya S."/>
            <person name="Fitzgerald M."/>
            <person name="Haas B."/>
            <person name="Abouelleil A."/>
            <person name="Allen A.W."/>
            <person name="Alvarado L."/>
            <person name="Arachchi H.M."/>
            <person name="Berlin A.M."/>
            <person name="Chapman S.B."/>
            <person name="Gainer-Dewar J."/>
            <person name="Goldberg J."/>
            <person name="Griggs A."/>
            <person name="Gujja S."/>
            <person name="Hansen M."/>
            <person name="Howarth C."/>
            <person name="Imamovic A."/>
            <person name="Ireland A."/>
            <person name="Larimer J."/>
            <person name="McCowan C."/>
            <person name="Murphy C."/>
            <person name="Pearson M."/>
            <person name="Poon T.W."/>
            <person name="Priest M."/>
            <person name="Roberts A."/>
            <person name="Saif S."/>
            <person name="Shea T."/>
            <person name="Sisk P."/>
            <person name="Sykes S."/>
            <person name="Wortman J."/>
            <person name="Nusbaum C."/>
            <person name="Birren B."/>
        </authorList>
    </citation>
    <scope>NUCLEOTIDE SEQUENCE [LARGE SCALE GENOMIC DNA]</scope>
    <source>
        <strain evidence="2">ACB1</strain>
    </source>
</reference>
<keyword evidence="3" id="KW-1185">Reference proteome</keyword>
<dbReference type="RefSeq" id="WP_009534357.1">
    <property type="nucleotide sequence ID" value="NZ_KE148312.1"/>
</dbReference>
<dbReference type="Pfam" id="PF13482">
    <property type="entry name" value="RNase_H_2"/>
    <property type="match status" value="1"/>
</dbReference>
<name>G9WMB1_9FIRM</name>
<dbReference type="InterPro" id="IPR038720">
    <property type="entry name" value="YprB_RNase_H-like_dom"/>
</dbReference>
<dbReference type="Proteomes" id="UP000018461">
    <property type="component" value="Unassembled WGS sequence"/>
</dbReference>
<evidence type="ECO:0000259" key="1">
    <source>
        <dbReference type="Pfam" id="PF13482"/>
    </source>
</evidence>
<reference evidence="2" key="1">
    <citation type="submission" date="2011-08" db="EMBL/GenBank/DDBJ databases">
        <authorList>
            <consortium name="The Broad Institute Genome Sequencing Platform"/>
            <person name="Earl A."/>
            <person name="Ward D."/>
            <person name="Feldgarden M."/>
            <person name="Gevers D."/>
            <person name="Sizova M."/>
            <person name="Hazen A."/>
            <person name="Epstein S."/>
            <person name="Young S.K."/>
            <person name="Zeng Q."/>
            <person name="Gargeya S."/>
            <person name="Fitzgerald M."/>
            <person name="Haas B."/>
            <person name="Abouelleil A."/>
            <person name="Alvarado L."/>
            <person name="Arachchi H.M."/>
            <person name="Berlin A."/>
            <person name="Brown A."/>
            <person name="Chapman S.B."/>
            <person name="Chen Z."/>
            <person name="Dunbar C."/>
            <person name="Freedman E."/>
            <person name="Gearin G."/>
            <person name="Gellesch M."/>
            <person name="Goldberg J."/>
            <person name="Griggs A."/>
            <person name="Gujja S."/>
            <person name="Heiman D."/>
            <person name="Howarth C."/>
            <person name="Larson L."/>
            <person name="Lui A."/>
            <person name="MacDonald P.J.P."/>
            <person name="Montmayeur A."/>
            <person name="Murphy C."/>
            <person name="Neiman D."/>
            <person name="Pearson M."/>
            <person name="Priest M."/>
            <person name="Roberts A."/>
            <person name="Saif S."/>
            <person name="Shea T."/>
            <person name="Shenoy N."/>
            <person name="Sisk P."/>
            <person name="Stolte C."/>
            <person name="Sykes S."/>
            <person name="Wortman J."/>
            <person name="Nusbaum C."/>
            <person name="Birren B."/>
        </authorList>
    </citation>
    <scope>NUCLEOTIDE SEQUENCE</scope>
    <source>
        <strain evidence="2">ACB1</strain>
    </source>
</reference>
<accession>G9WMB1</accession>
<evidence type="ECO:0000313" key="3">
    <source>
        <dbReference type="Proteomes" id="UP000018461"/>
    </source>
</evidence>
<organism evidence="2 3">
    <name type="scientific">Oribacterium parvum ACB1</name>
    <dbReference type="NCBI Taxonomy" id="796943"/>
    <lineage>
        <taxon>Bacteria</taxon>
        <taxon>Bacillati</taxon>
        <taxon>Bacillota</taxon>
        <taxon>Clostridia</taxon>
        <taxon>Lachnospirales</taxon>
        <taxon>Lachnospiraceae</taxon>
        <taxon>Oribacterium</taxon>
    </lineage>
</organism>
<dbReference type="InterPro" id="IPR036397">
    <property type="entry name" value="RNaseH_sf"/>
</dbReference>
<sequence length="404" mass="47437">MEIIRKDLAYTEDRAALEVVLSPALGNVSLEDALLYDIETTGLNPKASQLYLLGVLLFHKENSEFIQYFAESVRDEEEILEQFFQLCQTRKVLISFNGEGFDNRFIEAMAKSYGKLPLHLNLKQLDLFKLIRKRKKFYGLESCSLKSCERFLGIYREDRCSGGELISVYREYLQNKDSKKKNSLLLHNREDIQNLPDLFSFLAYENIFQGNIKFQTAEFLESEEIKNIKYHHQTKNPLETAHLELESSLQIKKLELEEEQKSRTAKKLCLQYYLPSPVPVPLTLAPKNYLLEIKDKFLFLTVPLYQGELCYFFKDYKDYEFIPSEDHVVHKSLASMYPKEMREKAKASTAYQKMKASFLPVFQEGEKVFKKTYQDKNCFIPFKENTFESINPVEYLLSFLKIHF</sequence>
<dbReference type="Gene3D" id="3.30.420.10">
    <property type="entry name" value="Ribonuclease H-like superfamily/Ribonuclease H"/>
    <property type="match status" value="1"/>
</dbReference>
<dbReference type="GO" id="GO:0003676">
    <property type="term" value="F:nucleic acid binding"/>
    <property type="evidence" value="ECO:0007669"/>
    <property type="project" value="InterPro"/>
</dbReference>
<dbReference type="PANTHER" id="PTHR38462">
    <property type="entry name" value="EXONUCLEASE-LIKE PROTEIN"/>
    <property type="match status" value="1"/>
</dbReference>
<dbReference type="HOGENOM" id="CLU_047529_0_0_9"/>
<dbReference type="EMBL" id="AFZC02000003">
    <property type="protein sequence ID" value="EHL12457.1"/>
    <property type="molecule type" value="Genomic_DNA"/>
</dbReference>
<dbReference type="InterPro" id="IPR012337">
    <property type="entry name" value="RNaseH-like_sf"/>
</dbReference>